<gene>
    <name evidence="3" type="ORF">NHX12_015616</name>
</gene>
<dbReference type="InterPro" id="IPR002017">
    <property type="entry name" value="Spectrin_repeat"/>
</dbReference>
<dbReference type="EMBL" id="JANIIK010000124">
    <property type="protein sequence ID" value="KAJ3583743.1"/>
    <property type="molecule type" value="Genomic_DNA"/>
</dbReference>
<feature type="region of interest" description="Disordered" evidence="2">
    <location>
        <begin position="387"/>
        <end position="413"/>
    </location>
</feature>
<organism evidence="3 4">
    <name type="scientific">Muraenolepis orangiensis</name>
    <name type="common">Patagonian moray cod</name>
    <dbReference type="NCBI Taxonomy" id="630683"/>
    <lineage>
        <taxon>Eukaryota</taxon>
        <taxon>Metazoa</taxon>
        <taxon>Chordata</taxon>
        <taxon>Craniata</taxon>
        <taxon>Vertebrata</taxon>
        <taxon>Euteleostomi</taxon>
        <taxon>Actinopterygii</taxon>
        <taxon>Neopterygii</taxon>
        <taxon>Teleostei</taxon>
        <taxon>Neoteleostei</taxon>
        <taxon>Acanthomorphata</taxon>
        <taxon>Zeiogadaria</taxon>
        <taxon>Gadariae</taxon>
        <taxon>Gadiformes</taxon>
        <taxon>Muraenolepidoidei</taxon>
        <taxon>Muraenolepididae</taxon>
        <taxon>Muraenolepis</taxon>
    </lineage>
</organism>
<name>A0A9Q0DA22_9TELE</name>
<dbReference type="GO" id="GO:0005085">
    <property type="term" value="F:guanyl-nucleotide exchange factor activity"/>
    <property type="evidence" value="ECO:0007669"/>
    <property type="project" value="UniProtKB-KW"/>
</dbReference>
<dbReference type="PANTHER" id="PTHR22826">
    <property type="entry name" value="RHO GUANINE EXCHANGE FACTOR-RELATED"/>
    <property type="match status" value="1"/>
</dbReference>
<comment type="caution">
    <text evidence="3">The sequence shown here is derived from an EMBL/GenBank/DDBJ whole genome shotgun (WGS) entry which is preliminary data.</text>
</comment>
<evidence type="ECO:0000256" key="2">
    <source>
        <dbReference type="SAM" id="MobiDB-lite"/>
    </source>
</evidence>
<reference evidence="3" key="1">
    <citation type="submission" date="2022-07" db="EMBL/GenBank/DDBJ databases">
        <title>Chromosome-level genome of Muraenolepis orangiensis.</title>
        <authorList>
            <person name="Kim J."/>
        </authorList>
    </citation>
    <scope>NUCLEOTIDE SEQUENCE</scope>
    <source>
        <strain evidence="3">KU_S4_2022</strain>
        <tissue evidence="3">Muscle</tissue>
    </source>
</reference>
<dbReference type="GO" id="GO:0007411">
    <property type="term" value="P:axon guidance"/>
    <property type="evidence" value="ECO:0007669"/>
    <property type="project" value="TreeGrafter"/>
</dbReference>
<dbReference type="InterPro" id="IPR018159">
    <property type="entry name" value="Spectrin/alpha-actinin"/>
</dbReference>
<feature type="compositionally biased region" description="Low complexity" evidence="2">
    <location>
        <begin position="388"/>
        <end position="402"/>
    </location>
</feature>
<dbReference type="AlphaFoldDB" id="A0A9Q0DA22"/>
<dbReference type="PANTHER" id="PTHR22826:SF117">
    <property type="entry name" value="PLECKSTRIN HOMOLOGY DOMAIN-CONTAINING FAMILY G MEMBER 4B-RELATED"/>
    <property type="match status" value="1"/>
</dbReference>
<dbReference type="SMART" id="SM00150">
    <property type="entry name" value="SPEC"/>
    <property type="match status" value="1"/>
</dbReference>
<dbReference type="Gene3D" id="1.20.58.60">
    <property type="match status" value="2"/>
</dbReference>
<dbReference type="InterPro" id="IPR051336">
    <property type="entry name" value="RhoGEF_Guanine_NuclExch_SF"/>
</dbReference>
<keyword evidence="4" id="KW-1185">Reference proteome</keyword>
<evidence type="ECO:0000313" key="4">
    <source>
        <dbReference type="Proteomes" id="UP001148018"/>
    </source>
</evidence>
<evidence type="ECO:0000313" key="3">
    <source>
        <dbReference type="EMBL" id="KAJ3583743.1"/>
    </source>
</evidence>
<proteinExistence type="predicted"/>
<dbReference type="GO" id="GO:0005737">
    <property type="term" value="C:cytoplasm"/>
    <property type="evidence" value="ECO:0007669"/>
    <property type="project" value="TreeGrafter"/>
</dbReference>
<dbReference type="GO" id="GO:0005886">
    <property type="term" value="C:plasma membrane"/>
    <property type="evidence" value="ECO:0007669"/>
    <property type="project" value="TreeGrafter"/>
</dbReference>
<dbReference type="Proteomes" id="UP001148018">
    <property type="component" value="Unassembled WGS sequence"/>
</dbReference>
<dbReference type="OrthoDB" id="10256089at2759"/>
<dbReference type="Pfam" id="PF00435">
    <property type="entry name" value="Spectrin"/>
    <property type="match status" value="2"/>
</dbReference>
<evidence type="ECO:0000256" key="1">
    <source>
        <dbReference type="ARBA" id="ARBA00022658"/>
    </source>
</evidence>
<dbReference type="SUPFAM" id="SSF46966">
    <property type="entry name" value="Spectrin repeat"/>
    <property type="match status" value="2"/>
</dbReference>
<keyword evidence="1" id="KW-0344">Guanine-nucleotide releasing factor</keyword>
<dbReference type="GO" id="GO:0019898">
    <property type="term" value="C:extrinsic component of membrane"/>
    <property type="evidence" value="ECO:0007669"/>
    <property type="project" value="TreeGrafter"/>
</dbReference>
<sequence>MSEWIAHSKELFVQSLRDIGLNHQHALDLHQQHQHFTANCMDGRGNVDSVVTVATRLAEGGHYANQRISEVSSRLQEDWLSLTTFVQRIPGWAESCEDSLLPSTIPELQSSIQKHQELYQDMSAAYTQRCPATTECEDSLTQPTPTTAATHCIMGVLNHRLQLCVFQQDVRQVEDWVQQHGEVFLNKHTGVGKSLHRARALQRRHDDFQHVAQNTYTNAEKLLEAAGQLAQSGECEERDIYQTAGDLETHMQAFIQRVEQRKLLLDLALSAWMEGLKKQMSSELSDALLSVIREGEDLILQLRPQGSSVAHVEAVLQQLEEAQVQLEEGFHHRKLRLDVFLQLRILQQCSLEKQSQDFSTEKLAAARLADANQEQLTQTPDSLAQDKLAAAAPSRLAEASPEGLTLAQQRIHR</sequence>
<accession>A0A9Q0DA22</accession>
<protein>
    <submittedName>
        <fullName evidence="3">Uncharacterized protein</fullName>
    </submittedName>
</protein>